<protein>
    <recommendedName>
        <fullName evidence="3">PRC-barrel domain containing protein</fullName>
    </recommendedName>
</protein>
<dbReference type="GeneID" id="66853144"/>
<sequence>MTYRAGVWVFDRASGRVGKVLRDGEGPDRVLIMSASGIAWQAEAVGLRLATPAERASADDGRVEG</sequence>
<proteinExistence type="predicted"/>
<reference evidence="1" key="1">
    <citation type="submission" date="2012-12" db="EMBL/GenBank/DDBJ databases">
        <authorList>
            <person name="Pethick F.E."/>
            <person name="MacFadyen A.C."/>
            <person name="Tang Z."/>
            <person name="Sangal V."/>
            <person name="Tze-Tze L."/>
            <person name="Chu J."/>
            <person name="Guo M."/>
            <person name="Kirby R."/>
            <person name="Hoskisson P.A."/>
            <person name="Herron P.R."/>
            <person name="Hunter I.S."/>
        </authorList>
    </citation>
    <scope>NUCLEOTIDE SEQUENCE</scope>
    <source>
        <strain evidence="1">ATCC 10970</strain>
    </source>
</reference>
<dbReference type="RefSeq" id="WP_053819212.1">
    <property type="nucleotide sequence ID" value="NZ_CP048261.1"/>
</dbReference>
<dbReference type="EMBL" id="CP048261">
    <property type="protein sequence ID" value="QST79516.1"/>
    <property type="molecule type" value="Genomic_DNA"/>
</dbReference>
<reference evidence="1" key="2">
    <citation type="submission" date="2020-01" db="EMBL/GenBank/DDBJ databases">
        <authorList>
            <person name="Algora L."/>
            <person name="Schniete J.K."/>
            <person name="MacFadyen A."/>
            <person name="Hoskisson P.A."/>
            <person name="Hunter I.S."/>
            <person name="Herron P.R."/>
        </authorList>
    </citation>
    <scope>NUCLEOTIDE SEQUENCE</scope>
    <source>
        <strain evidence="1">ATCC 10970</strain>
    </source>
</reference>
<gene>
    <name evidence="1" type="ORF">SRIM_004400</name>
</gene>
<dbReference type="AlphaFoldDB" id="A0A8A1UFR9"/>
<dbReference type="Proteomes" id="UP000011074">
    <property type="component" value="Chromosome"/>
</dbReference>
<evidence type="ECO:0000313" key="2">
    <source>
        <dbReference type="Proteomes" id="UP000011074"/>
    </source>
</evidence>
<organism evidence="1 2">
    <name type="scientific">Streptomyces rimosus subsp. rimosus (strain ATCC 10970 / DSM 40260 / JCM 4667 / NRRL 2234)</name>
    <dbReference type="NCBI Taxonomy" id="1265868"/>
    <lineage>
        <taxon>Bacteria</taxon>
        <taxon>Bacillati</taxon>
        <taxon>Actinomycetota</taxon>
        <taxon>Actinomycetes</taxon>
        <taxon>Kitasatosporales</taxon>
        <taxon>Streptomycetaceae</taxon>
        <taxon>Streptomyces</taxon>
    </lineage>
</organism>
<evidence type="ECO:0000313" key="1">
    <source>
        <dbReference type="EMBL" id="QST79516.1"/>
    </source>
</evidence>
<reference evidence="1" key="3">
    <citation type="journal article" date="2021" name="bioRxiv">
        <title>Bilateral symmetry of linear streptomycete chromosomes.</title>
        <authorList>
            <person name="Algora-Gallardo L."/>
            <person name="Schniete J.K."/>
            <person name="Mark D.R."/>
            <person name="Hunter I.S."/>
            <person name="Herron P.R."/>
        </authorList>
    </citation>
    <scope>NUCLEOTIDE SEQUENCE</scope>
    <source>
        <strain evidence="1">ATCC 10970</strain>
    </source>
</reference>
<evidence type="ECO:0008006" key="3">
    <source>
        <dbReference type="Google" id="ProtNLM"/>
    </source>
</evidence>
<accession>A0A8A1UFR9</accession>
<name>A0A8A1UFR9_STRR1</name>